<reference evidence="1 2" key="2">
    <citation type="journal article" date="2011" name="Stand. Genomic Sci.">
        <title>Complete genome sequence of Truepera radiovictrix type strain (RQ-24).</title>
        <authorList>
            <person name="Ivanova N."/>
            <person name="Rohde C."/>
            <person name="Munk C."/>
            <person name="Nolan M."/>
            <person name="Lucas S."/>
            <person name="Del Rio T.G."/>
            <person name="Tice H."/>
            <person name="Deshpande S."/>
            <person name="Cheng J.F."/>
            <person name="Tapia R."/>
            <person name="Han C."/>
            <person name="Goodwin L."/>
            <person name="Pitluck S."/>
            <person name="Liolios K."/>
            <person name="Mavromatis K."/>
            <person name="Mikhailova N."/>
            <person name="Pati A."/>
            <person name="Chen A."/>
            <person name="Palaniappan K."/>
            <person name="Land M."/>
            <person name="Hauser L."/>
            <person name="Chang Y.J."/>
            <person name="Jeffries C.D."/>
            <person name="Brambilla E."/>
            <person name="Rohde M."/>
            <person name="Goker M."/>
            <person name="Tindall B.J."/>
            <person name="Woyke T."/>
            <person name="Bristow J."/>
            <person name="Eisen J.A."/>
            <person name="Markowitz V."/>
            <person name="Hugenholtz P."/>
            <person name="Kyrpides N.C."/>
            <person name="Klenk H.P."/>
            <person name="Lapidus A."/>
        </authorList>
    </citation>
    <scope>NUCLEOTIDE SEQUENCE [LARGE SCALE GENOMIC DNA]</scope>
    <source>
        <strain evidence="2">DSM 17093 / CIP 108686 / LMG 22925 / RQ-24</strain>
    </source>
</reference>
<sequence length="140" mass="14637">MLLALSACAPAADVAQTPPTTYAGPYDAVFSATLQLVTQDPGVPGYNPGGINGYWRAPSGPWLVTSSDRQAGLIAAQARSQAAGFIGSGAAPDVHSVNILIVPLSEDPPRTQVTVQGTARSRLLQNRLQRALTERFGRVP</sequence>
<dbReference type="HOGENOM" id="CLU_1834309_0_0_0"/>
<dbReference type="EMBL" id="CP002049">
    <property type="protein sequence ID" value="ADI15513.1"/>
    <property type="molecule type" value="Genomic_DNA"/>
</dbReference>
<dbReference type="AlphaFoldDB" id="D7CT50"/>
<evidence type="ECO:0000313" key="2">
    <source>
        <dbReference type="Proteomes" id="UP000000379"/>
    </source>
</evidence>
<protein>
    <submittedName>
        <fullName evidence="1">Uncharacterized protein</fullName>
    </submittedName>
</protein>
<gene>
    <name evidence="1" type="ordered locus">Trad_2404</name>
</gene>
<dbReference type="KEGG" id="tra:Trad_2404"/>
<proteinExistence type="predicted"/>
<accession>D7CT50</accession>
<name>D7CT50_TRURR</name>
<dbReference type="Proteomes" id="UP000000379">
    <property type="component" value="Chromosome"/>
</dbReference>
<reference evidence="2" key="1">
    <citation type="submission" date="2010-05" db="EMBL/GenBank/DDBJ databases">
        <title>The complete genome of Truepera radiovictris DSM 17093.</title>
        <authorList>
            <consortium name="US DOE Joint Genome Institute (JGI-PGF)"/>
            <person name="Lucas S."/>
            <person name="Copeland A."/>
            <person name="Lapidus A."/>
            <person name="Glavina del Rio T."/>
            <person name="Dalin E."/>
            <person name="Tice H."/>
            <person name="Bruce D."/>
            <person name="Goodwin L."/>
            <person name="Pitluck S."/>
            <person name="Kyrpides N."/>
            <person name="Mavromatis K."/>
            <person name="Ovchinnikova G."/>
            <person name="Munk A.C."/>
            <person name="Detter J.C."/>
            <person name="Han C."/>
            <person name="Tapia R."/>
            <person name="Land M."/>
            <person name="Hauser L."/>
            <person name="Markowitz V."/>
            <person name="Cheng J.-F."/>
            <person name="Hugenholtz P."/>
            <person name="Woyke T."/>
            <person name="Wu D."/>
            <person name="Tindall B."/>
            <person name="Pomrenke H.G."/>
            <person name="Brambilla E."/>
            <person name="Klenk H.-P."/>
            <person name="Eisen J.A."/>
        </authorList>
    </citation>
    <scope>NUCLEOTIDE SEQUENCE [LARGE SCALE GENOMIC DNA]</scope>
    <source>
        <strain evidence="2">DSM 17093 / CIP 108686 / LMG 22925 / RQ-24</strain>
    </source>
</reference>
<evidence type="ECO:0000313" key="1">
    <source>
        <dbReference type="EMBL" id="ADI15513.1"/>
    </source>
</evidence>
<organism evidence="1 2">
    <name type="scientific">Truepera radiovictrix (strain DSM 17093 / CIP 108686 / LMG 22925 / RQ-24)</name>
    <dbReference type="NCBI Taxonomy" id="649638"/>
    <lineage>
        <taxon>Bacteria</taxon>
        <taxon>Thermotogati</taxon>
        <taxon>Deinococcota</taxon>
        <taxon>Deinococci</taxon>
        <taxon>Trueperales</taxon>
        <taxon>Trueperaceae</taxon>
        <taxon>Truepera</taxon>
    </lineage>
</organism>
<keyword evidence="2" id="KW-1185">Reference proteome</keyword>